<reference evidence="4" key="1">
    <citation type="submission" date="2020-06" db="EMBL/GenBank/DDBJ databases">
        <title>Legume-microbial interactions unlock mineral nutrients during tropical forest succession.</title>
        <authorList>
            <person name="Epihov D.Z."/>
        </authorList>
    </citation>
    <scope>NUCLEOTIDE SEQUENCE [LARGE SCALE GENOMIC DNA]</scope>
    <source>
        <strain evidence="4">Pan2503</strain>
    </source>
</reference>
<dbReference type="Gene3D" id="2.40.50.1020">
    <property type="entry name" value="LytTr DNA-binding domain"/>
    <property type="match status" value="1"/>
</dbReference>
<dbReference type="SMART" id="SM00850">
    <property type="entry name" value="LytTR"/>
    <property type="match status" value="1"/>
</dbReference>
<dbReference type="Pfam" id="PF00072">
    <property type="entry name" value="Response_reg"/>
    <property type="match status" value="1"/>
</dbReference>
<evidence type="ECO:0000256" key="1">
    <source>
        <dbReference type="PROSITE-ProRule" id="PRU00169"/>
    </source>
</evidence>
<evidence type="ECO:0000313" key="5">
    <source>
        <dbReference type="Proteomes" id="UP000567293"/>
    </source>
</evidence>
<gene>
    <name evidence="4" type="ORF">HRJ53_25120</name>
</gene>
<comment type="caution">
    <text evidence="4">The sequence shown here is derived from an EMBL/GenBank/DDBJ whole genome shotgun (WGS) entry which is preliminary data.</text>
</comment>
<feature type="modified residue" description="4-aspartylphosphate" evidence="1">
    <location>
        <position position="55"/>
    </location>
</feature>
<sequence>MKLRAYLVDDEPLALARLCRLLERSECVEVVGSTTAPEEAVAALTADPPDVCFLDIQMPRLSGFDVLAKLPRQPIVIFTTAYDQYALKAFSVNSVDYLLKPVDSESLKRALKKVEALRNSGQPSQADLQALLKQLTDSLREAKPEYLERIASRLGDRLWFLNLDRVTHFYAEDKLTYAASEGKVYCVDHSIADLEKRLDPRKFVRIHRGTVVSLAWIKEITSLPGGSLNIRLKDAKNTDLAVARDRAREFKARAGC</sequence>
<dbReference type="EMBL" id="JACDQQ010002422">
    <property type="protein sequence ID" value="MBA0088279.1"/>
    <property type="molecule type" value="Genomic_DNA"/>
</dbReference>
<keyword evidence="5" id="KW-1185">Reference proteome</keyword>
<dbReference type="GO" id="GO:0000156">
    <property type="term" value="F:phosphorelay response regulator activity"/>
    <property type="evidence" value="ECO:0007669"/>
    <property type="project" value="InterPro"/>
</dbReference>
<keyword evidence="1" id="KW-0597">Phosphoprotein</keyword>
<feature type="domain" description="HTH LytTR-type" evidence="3">
    <location>
        <begin position="150"/>
        <end position="256"/>
    </location>
</feature>
<dbReference type="InterPro" id="IPR011006">
    <property type="entry name" value="CheY-like_superfamily"/>
</dbReference>
<dbReference type="Gene3D" id="3.40.50.2300">
    <property type="match status" value="1"/>
</dbReference>
<dbReference type="PANTHER" id="PTHR37299:SF1">
    <property type="entry name" value="STAGE 0 SPORULATION PROTEIN A HOMOLOG"/>
    <property type="match status" value="1"/>
</dbReference>
<dbReference type="Proteomes" id="UP000567293">
    <property type="component" value="Unassembled WGS sequence"/>
</dbReference>
<name>A0A7V8NVH7_9BACT</name>
<dbReference type="SMART" id="SM00448">
    <property type="entry name" value="REC"/>
    <property type="match status" value="1"/>
</dbReference>
<dbReference type="AlphaFoldDB" id="A0A7V8NVH7"/>
<dbReference type="GO" id="GO:0003677">
    <property type="term" value="F:DNA binding"/>
    <property type="evidence" value="ECO:0007669"/>
    <property type="project" value="InterPro"/>
</dbReference>
<dbReference type="PANTHER" id="PTHR37299">
    <property type="entry name" value="TRANSCRIPTIONAL REGULATOR-RELATED"/>
    <property type="match status" value="1"/>
</dbReference>
<dbReference type="Pfam" id="PF04397">
    <property type="entry name" value="LytTR"/>
    <property type="match status" value="1"/>
</dbReference>
<feature type="domain" description="Response regulatory" evidence="2">
    <location>
        <begin position="4"/>
        <end position="115"/>
    </location>
</feature>
<dbReference type="InterPro" id="IPR001789">
    <property type="entry name" value="Sig_transdc_resp-reg_receiver"/>
</dbReference>
<dbReference type="InterPro" id="IPR007492">
    <property type="entry name" value="LytTR_DNA-bd_dom"/>
</dbReference>
<organism evidence="4 5">
    <name type="scientific">Candidatus Acidiferrum panamense</name>
    <dbReference type="NCBI Taxonomy" id="2741543"/>
    <lineage>
        <taxon>Bacteria</taxon>
        <taxon>Pseudomonadati</taxon>
        <taxon>Acidobacteriota</taxon>
        <taxon>Terriglobia</taxon>
        <taxon>Candidatus Acidiferrales</taxon>
        <taxon>Candidatus Acidiferrum</taxon>
    </lineage>
</organism>
<evidence type="ECO:0000313" key="4">
    <source>
        <dbReference type="EMBL" id="MBA0088279.1"/>
    </source>
</evidence>
<evidence type="ECO:0000259" key="2">
    <source>
        <dbReference type="PROSITE" id="PS50110"/>
    </source>
</evidence>
<dbReference type="PROSITE" id="PS50930">
    <property type="entry name" value="HTH_LYTTR"/>
    <property type="match status" value="1"/>
</dbReference>
<dbReference type="SUPFAM" id="SSF52172">
    <property type="entry name" value="CheY-like"/>
    <property type="match status" value="1"/>
</dbReference>
<evidence type="ECO:0000259" key="3">
    <source>
        <dbReference type="PROSITE" id="PS50930"/>
    </source>
</evidence>
<accession>A0A7V8NVH7</accession>
<proteinExistence type="predicted"/>
<protein>
    <submittedName>
        <fullName evidence="4">Response regulator transcription factor</fullName>
    </submittedName>
</protein>
<dbReference type="InterPro" id="IPR046947">
    <property type="entry name" value="LytR-like"/>
</dbReference>
<dbReference type="PROSITE" id="PS50110">
    <property type="entry name" value="RESPONSE_REGULATORY"/>
    <property type="match status" value="1"/>
</dbReference>